<evidence type="ECO:0000313" key="1">
    <source>
        <dbReference type="EMBL" id="KAJ8008507.1"/>
    </source>
</evidence>
<evidence type="ECO:0000313" key="2">
    <source>
        <dbReference type="Proteomes" id="UP001157502"/>
    </source>
</evidence>
<protein>
    <submittedName>
        <fullName evidence="1">Uncharacterized protein</fullName>
    </submittedName>
</protein>
<comment type="caution">
    <text evidence="1">The sequence shown here is derived from an EMBL/GenBank/DDBJ whole genome shotgun (WGS) entry which is preliminary data.</text>
</comment>
<dbReference type="EMBL" id="CM055735">
    <property type="protein sequence ID" value="KAJ8008507.1"/>
    <property type="molecule type" value="Genomic_DNA"/>
</dbReference>
<sequence length="250" mass="29183">MQQPARERSIATGCSPDRRPYSLCSDDQWESKCPSGCRLLGLIEERERQTEDRMRNICQRKLKYEDKSTTSMLTTKHIYYTNRKTIVQTYVSEVRYVELAERLAQNITLLRNRLNVLSQKLKEQQIHVKKQIQDIYRQEVDVDIKLRACQGSCKRTFAFHIDHRGYQLLQDQITIFDTTSSQKPPANDIPKIKLRPVKVGPPPSIGYKTIPIVQKELLTQFEDIEQNQVILEEVLEPTECPGSEMDTERK</sequence>
<dbReference type="Proteomes" id="UP001157502">
    <property type="component" value="Chromosome 8"/>
</dbReference>
<name>A0ACC2GXW0_DALPE</name>
<reference evidence="1" key="1">
    <citation type="submission" date="2021-05" db="EMBL/GenBank/DDBJ databases">
        <authorList>
            <person name="Pan Q."/>
            <person name="Jouanno E."/>
            <person name="Zahm M."/>
            <person name="Klopp C."/>
            <person name="Cabau C."/>
            <person name="Louis A."/>
            <person name="Berthelot C."/>
            <person name="Parey E."/>
            <person name="Roest Crollius H."/>
            <person name="Montfort J."/>
            <person name="Robinson-Rechavi M."/>
            <person name="Bouchez O."/>
            <person name="Lampietro C."/>
            <person name="Lopez Roques C."/>
            <person name="Donnadieu C."/>
            <person name="Postlethwait J."/>
            <person name="Bobe J."/>
            <person name="Dillon D."/>
            <person name="Chandos A."/>
            <person name="von Hippel F."/>
            <person name="Guiguen Y."/>
        </authorList>
    </citation>
    <scope>NUCLEOTIDE SEQUENCE</scope>
    <source>
        <strain evidence="1">YG-Jan2019</strain>
    </source>
</reference>
<organism evidence="1 2">
    <name type="scientific">Dallia pectoralis</name>
    <name type="common">Alaska blackfish</name>
    <dbReference type="NCBI Taxonomy" id="75939"/>
    <lineage>
        <taxon>Eukaryota</taxon>
        <taxon>Metazoa</taxon>
        <taxon>Chordata</taxon>
        <taxon>Craniata</taxon>
        <taxon>Vertebrata</taxon>
        <taxon>Euteleostomi</taxon>
        <taxon>Actinopterygii</taxon>
        <taxon>Neopterygii</taxon>
        <taxon>Teleostei</taxon>
        <taxon>Protacanthopterygii</taxon>
        <taxon>Esociformes</taxon>
        <taxon>Umbridae</taxon>
        <taxon>Dallia</taxon>
    </lineage>
</organism>
<accession>A0ACC2GXW0</accession>
<gene>
    <name evidence="1" type="ORF">DPEC_G00105600</name>
</gene>
<keyword evidence="2" id="KW-1185">Reference proteome</keyword>
<proteinExistence type="predicted"/>